<keyword evidence="1" id="KW-0732">Signal</keyword>
<evidence type="ECO:0000259" key="2">
    <source>
        <dbReference type="PROSITE" id="PS50011"/>
    </source>
</evidence>
<name>A0A167XXY4_9HYPO</name>
<sequence length="272" mass="30485">MKFVSIRPLFLFCLGIAGACTESAGFEHGVDDFTRSPIVRAEQTFVDHRCLSPTLNDDGKNMSFNHVFFGPAILPAGVEHGHTFEANRSIATGNFATTDKTMCLDRTCGWRPRKTEYREFAVMESLQPNRMEVLTHPDFDAPVLVKMARLARDAASLEHEVAMYRLLYGSGITPEFLGYVAEDGRTIGFIMEYIRGGNSTTRNRNNMQGCLAALRRLHQRGIAHGDAHDGNCLLREDGSAVLVDFELSMETRSPSEFERDLDIMDRCIRTLP</sequence>
<keyword evidence="3" id="KW-0808">Transferase</keyword>
<evidence type="ECO:0000313" key="4">
    <source>
        <dbReference type="Proteomes" id="UP000076874"/>
    </source>
</evidence>
<dbReference type="PROSITE" id="PS51257">
    <property type="entry name" value="PROKAR_LIPOPROTEIN"/>
    <property type="match status" value="1"/>
</dbReference>
<dbReference type="InterPro" id="IPR000719">
    <property type="entry name" value="Prot_kinase_dom"/>
</dbReference>
<accession>A0A167XXY4</accession>
<dbReference type="PROSITE" id="PS50011">
    <property type="entry name" value="PROTEIN_KINASE_DOM"/>
    <property type="match status" value="1"/>
</dbReference>
<comment type="caution">
    <text evidence="3">The sequence shown here is derived from an EMBL/GenBank/DDBJ whole genome shotgun (WGS) entry which is preliminary data.</text>
</comment>
<keyword evidence="4" id="KW-1185">Reference proteome</keyword>
<dbReference type="Gene3D" id="1.10.510.10">
    <property type="entry name" value="Transferase(Phosphotransferase) domain 1"/>
    <property type="match status" value="1"/>
</dbReference>
<protein>
    <submittedName>
        <fullName evidence="3">Protein kinase-like domain protein</fullName>
    </submittedName>
</protein>
<gene>
    <name evidence="3" type="ORF">SPI_02344</name>
</gene>
<dbReference type="OrthoDB" id="5151580at2759"/>
<dbReference type="InterPro" id="IPR011009">
    <property type="entry name" value="Kinase-like_dom_sf"/>
</dbReference>
<dbReference type="AlphaFoldDB" id="A0A167XXY4"/>
<keyword evidence="3" id="KW-0418">Kinase</keyword>
<evidence type="ECO:0000256" key="1">
    <source>
        <dbReference type="SAM" id="SignalP"/>
    </source>
</evidence>
<dbReference type="InterPro" id="IPR052396">
    <property type="entry name" value="Meiotic_Drive_Suppr_Kinase"/>
</dbReference>
<dbReference type="GO" id="GO:0005524">
    <property type="term" value="F:ATP binding"/>
    <property type="evidence" value="ECO:0007669"/>
    <property type="project" value="InterPro"/>
</dbReference>
<organism evidence="3 4">
    <name type="scientific">Niveomyces insectorum RCEF 264</name>
    <dbReference type="NCBI Taxonomy" id="1081102"/>
    <lineage>
        <taxon>Eukaryota</taxon>
        <taxon>Fungi</taxon>
        <taxon>Dikarya</taxon>
        <taxon>Ascomycota</taxon>
        <taxon>Pezizomycotina</taxon>
        <taxon>Sordariomycetes</taxon>
        <taxon>Hypocreomycetidae</taxon>
        <taxon>Hypocreales</taxon>
        <taxon>Cordycipitaceae</taxon>
        <taxon>Niveomyces</taxon>
    </lineage>
</organism>
<dbReference type="SUPFAM" id="SSF56112">
    <property type="entry name" value="Protein kinase-like (PK-like)"/>
    <property type="match status" value="1"/>
</dbReference>
<reference evidence="3 4" key="1">
    <citation type="journal article" date="2016" name="Genome Biol. Evol.">
        <title>Divergent and convergent evolution of fungal pathogenicity.</title>
        <authorList>
            <person name="Shang Y."/>
            <person name="Xiao G."/>
            <person name="Zheng P."/>
            <person name="Cen K."/>
            <person name="Zhan S."/>
            <person name="Wang C."/>
        </authorList>
    </citation>
    <scope>NUCLEOTIDE SEQUENCE [LARGE SCALE GENOMIC DNA]</scope>
    <source>
        <strain evidence="3 4">RCEF 264</strain>
    </source>
</reference>
<proteinExistence type="predicted"/>
<feature type="domain" description="Protein kinase" evidence="2">
    <location>
        <begin position="84"/>
        <end position="272"/>
    </location>
</feature>
<dbReference type="PANTHER" id="PTHR37171:SF1">
    <property type="entry name" value="SERINE_THREONINE-PROTEIN KINASE YRZF-RELATED"/>
    <property type="match status" value="1"/>
</dbReference>
<feature type="chain" id="PRO_5007894532" evidence="1">
    <location>
        <begin position="20"/>
        <end position="272"/>
    </location>
</feature>
<dbReference type="EMBL" id="AZHD01000003">
    <property type="protein sequence ID" value="OAA65557.1"/>
    <property type="molecule type" value="Genomic_DNA"/>
</dbReference>
<feature type="signal peptide" evidence="1">
    <location>
        <begin position="1"/>
        <end position="19"/>
    </location>
</feature>
<evidence type="ECO:0000313" key="3">
    <source>
        <dbReference type="EMBL" id="OAA65557.1"/>
    </source>
</evidence>
<dbReference type="STRING" id="1081102.A0A167XXY4"/>
<dbReference type="GO" id="GO:0004672">
    <property type="term" value="F:protein kinase activity"/>
    <property type="evidence" value="ECO:0007669"/>
    <property type="project" value="InterPro"/>
</dbReference>
<dbReference type="PANTHER" id="PTHR37171">
    <property type="entry name" value="SERINE/THREONINE-PROTEIN KINASE YRZF-RELATED"/>
    <property type="match status" value="1"/>
</dbReference>
<dbReference type="Proteomes" id="UP000076874">
    <property type="component" value="Unassembled WGS sequence"/>
</dbReference>